<dbReference type="Proteomes" id="UP001304769">
    <property type="component" value="Unassembled WGS sequence"/>
</dbReference>
<dbReference type="PANTHER" id="PTHR33387">
    <property type="entry name" value="RMLC-LIKE JELLY ROLL FOLD PROTEIN"/>
    <property type="match status" value="1"/>
</dbReference>
<evidence type="ECO:0000313" key="3">
    <source>
        <dbReference type="Proteomes" id="UP001304769"/>
    </source>
</evidence>
<dbReference type="InterPro" id="IPR014710">
    <property type="entry name" value="RmlC-like_jellyroll"/>
</dbReference>
<dbReference type="PANTHER" id="PTHR33387:SF3">
    <property type="entry name" value="DUF985 DOMAIN-CONTAINING PROTEIN"/>
    <property type="match status" value="1"/>
</dbReference>
<dbReference type="CDD" id="cd06121">
    <property type="entry name" value="cupin_YML079wp"/>
    <property type="match status" value="1"/>
</dbReference>
<dbReference type="RefSeq" id="WP_323279852.1">
    <property type="nucleotide sequence ID" value="NZ_JAYGGQ010000011.1"/>
</dbReference>
<accession>A0ABU5T8G7</accession>
<reference evidence="2 3" key="1">
    <citation type="submission" date="2023-12" db="EMBL/GenBank/DDBJ databases">
        <title>Sinomonas terricola sp. nov, isolated from litchi orchard soil in Guangdong, PR China.</title>
        <authorList>
            <person name="Jiaxin W."/>
            <person name="Yang Z."/>
            <person name="Honghui Z."/>
        </authorList>
    </citation>
    <scope>NUCLEOTIDE SEQUENCE [LARGE SCALE GENOMIC DNA]</scope>
    <source>
        <strain evidence="2 3">JGH33</strain>
    </source>
</reference>
<dbReference type="Pfam" id="PF06172">
    <property type="entry name" value="Cupin_5"/>
    <property type="match status" value="1"/>
</dbReference>
<feature type="domain" description="DUF985" evidence="1">
    <location>
        <begin position="12"/>
        <end position="147"/>
    </location>
</feature>
<dbReference type="EMBL" id="JAYGGQ010000011">
    <property type="protein sequence ID" value="MEA5455964.1"/>
    <property type="molecule type" value="Genomic_DNA"/>
</dbReference>
<sequence>MSSLGRGRAAEGWIKRLGLTPSSVGGWFGAAMASDETVDGAALPARFTGPHPLYSSNWYLLEEGQHLLLHQLKQDELWFFHVGGPLLLHSFPDSGAVTVAIGPDPERGETLHAAAPHSTWFGAELARGTEFALVSCSLGPGWQPSDPTLPTDDDVARLCAQFPEREVLIRRLAAGA</sequence>
<dbReference type="SUPFAM" id="SSF51182">
    <property type="entry name" value="RmlC-like cupins"/>
    <property type="match status" value="1"/>
</dbReference>
<evidence type="ECO:0000259" key="1">
    <source>
        <dbReference type="Pfam" id="PF06172"/>
    </source>
</evidence>
<keyword evidence="3" id="KW-1185">Reference proteome</keyword>
<protein>
    <submittedName>
        <fullName evidence="2">Cupin domain-containing protein</fullName>
    </submittedName>
</protein>
<organism evidence="2 3">
    <name type="scientific">Sinomonas terricola</name>
    <dbReference type="NCBI Taxonomy" id="3110330"/>
    <lineage>
        <taxon>Bacteria</taxon>
        <taxon>Bacillati</taxon>
        <taxon>Actinomycetota</taxon>
        <taxon>Actinomycetes</taxon>
        <taxon>Micrococcales</taxon>
        <taxon>Micrococcaceae</taxon>
        <taxon>Sinomonas</taxon>
    </lineage>
</organism>
<dbReference type="Gene3D" id="2.60.120.10">
    <property type="entry name" value="Jelly Rolls"/>
    <property type="match status" value="1"/>
</dbReference>
<name>A0ABU5T8G7_9MICC</name>
<evidence type="ECO:0000313" key="2">
    <source>
        <dbReference type="EMBL" id="MEA5455964.1"/>
    </source>
</evidence>
<gene>
    <name evidence="2" type="ORF">SPF06_14610</name>
</gene>
<dbReference type="InterPro" id="IPR009327">
    <property type="entry name" value="Cupin_DUF985"/>
</dbReference>
<proteinExistence type="predicted"/>
<dbReference type="InterPro" id="IPR011051">
    <property type="entry name" value="RmlC_Cupin_sf"/>
</dbReference>
<dbReference type="InterPro" id="IPR039935">
    <property type="entry name" value="YML079W-like"/>
</dbReference>
<comment type="caution">
    <text evidence="2">The sequence shown here is derived from an EMBL/GenBank/DDBJ whole genome shotgun (WGS) entry which is preliminary data.</text>
</comment>